<proteinExistence type="predicted"/>
<feature type="region of interest" description="Disordered" evidence="1">
    <location>
        <begin position="103"/>
        <end position="158"/>
    </location>
</feature>
<feature type="compositionally biased region" description="Basic and acidic residues" evidence="1">
    <location>
        <begin position="51"/>
        <end position="62"/>
    </location>
</feature>
<evidence type="ECO:0000256" key="2">
    <source>
        <dbReference type="SAM" id="Phobius"/>
    </source>
</evidence>
<reference evidence="4" key="1">
    <citation type="submission" date="2017-04" db="EMBL/GenBank/DDBJ databases">
        <authorList>
            <person name="Varghese N."/>
            <person name="Submissions S."/>
        </authorList>
    </citation>
    <scope>NUCLEOTIDE SEQUENCE [LARGE SCALE GENOMIC DNA]</scope>
    <source>
        <strain evidence="4">UI2</strain>
    </source>
</reference>
<keyword evidence="2" id="KW-1133">Transmembrane helix</keyword>
<organism evidence="3 4">
    <name type="scientific">Sphingopyxis terrae subsp. ummariensis</name>
    <dbReference type="NCBI Taxonomy" id="429001"/>
    <lineage>
        <taxon>Bacteria</taxon>
        <taxon>Pseudomonadati</taxon>
        <taxon>Pseudomonadota</taxon>
        <taxon>Alphaproteobacteria</taxon>
        <taxon>Sphingomonadales</taxon>
        <taxon>Sphingomonadaceae</taxon>
        <taxon>Sphingopyxis</taxon>
    </lineage>
</organism>
<evidence type="ECO:0000256" key="1">
    <source>
        <dbReference type="SAM" id="MobiDB-lite"/>
    </source>
</evidence>
<feature type="compositionally biased region" description="Gly residues" evidence="1">
    <location>
        <begin position="109"/>
        <end position="119"/>
    </location>
</feature>
<keyword evidence="2" id="KW-0472">Membrane</keyword>
<feature type="transmembrane region" description="Helical" evidence="2">
    <location>
        <begin position="21"/>
        <end position="44"/>
    </location>
</feature>
<dbReference type="EMBL" id="FXWL01000006">
    <property type="protein sequence ID" value="SMQ79529.1"/>
    <property type="molecule type" value="Genomic_DNA"/>
</dbReference>
<name>A0A1Y6G239_9SPHN</name>
<sequence>MKFQAQKETEMNIRTRLLESFRTAASGAALLVGGAGMALVIAPVSAIAQDHGSHQGGTDHQEGGQTDHGSSGQRGGKARAPGEASDTAGHRSMEDIFRDVADTEQGSGRPAGAGKGSHGSSGEPHGEEEEDSDRPAWAGGGGGRNDRGEKPGDAGSTRGDLYGDMYVILRDANGVPILNAAGFVQPIDANGNLIPLDAEGAPIDPSLAIEVEMGRLNVGRAPDQVLDNRAAEVVTLLNSATAITTDAAGRLVVTSPDGTKTIDAPLENLALYVALMTTGTIPGVTDLPGTEFDHLVDGVLTAEDMVTATSLMAGAADKAASLTPDAVAYMNAILGIDTQTAGSVTWSDVDYSSYSYDRSDTYGDVTATVLIKQADGSYVPTEVNIFTAVFGSADYSGTGTFNAFATAVDDARAVVNYIHEYEVPADLPTPQN</sequence>
<evidence type="ECO:0000313" key="4">
    <source>
        <dbReference type="Proteomes" id="UP000194469"/>
    </source>
</evidence>
<keyword evidence="2" id="KW-0812">Transmembrane</keyword>
<dbReference type="Proteomes" id="UP000194469">
    <property type="component" value="Unassembled WGS sequence"/>
</dbReference>
<protein>
    <submittedName>
        <fullName evidence="3">Uncharacterized protein</fullName>
    </submittedName>
</protein>
<gene>
    <name evidence="3" type="ORF">SAMN06295984_3408</name>
</gene>
<dbReference type="AlphaFoldDB" id="A0A1Y6G239"/>
<keyword evidence="4" id="KW-1185">Reference proteome</keyword>
<feature type="region of interest" description="Disordered" evidence="1">
    <location>
        <begin position="50"/>
        <end position="91"/>
    </location>
</feature>
<accession>A0A1Y6G239</accession>
<evidence type="ECO:0000313" key="3">
    <source>
        <dbReference type="EMBL" id="SMQ79529.1"/>
    </source>
</evidence>